<gene>
    <name evidence="1" type="ORF">WUBG_18505</name>
</gene>
<organism evidence="1 2">
    <name type="scientific">Wuchereria bancrofti</name>
    <dbReference type="NCBI Taxonomy" id="6293"/>
    <lineage>
        <taxon>Eukaryota</taxon>
        <taxon>Metazoa</taxon>
        <taxon>Ecdysozoa</taxon>
        <taxon>Nematoda</taxon>
        <taxon>Chromadorea</taxon>
        <taxon>Rhabditida</taxon>
        <taxon>Spirurina</taxon>
        <taxon>Spiruromorpha</taxon>
        <taxon>Filarioidea</taxon>
        <taxon>Onchocercidae</taxon>
        <taxon>Wuchereria</taxon>
    </lineage>
</organism>
<feature type="non-terminal residue" evidence="1">
    <location>
        <position position="130"/>
    </location>
</feature>
<evidence type="ECO:0000313" key="1">
    <source>
        <dbReference type="EMBL" id="EJW70589.1"/>
    </source>
</evidence>
<comment type="caution">
    <text evidence="1">The sequence shown here is derived from an EMBL/GenBank/DDBJ whole genome shotgun (WGS) entry which is preliminary data.</text>
</comment>
<proteinExistence type="predicted"/>
<dbReference type="AlphaFoldDB" id="J9E5H9"/>
<dbReference type="Proteomes" id="UP000004810">
    <property type="component" value="Unassembled WGS sequence"/>
</dbReference>
<evidence type="ECO:0000313" key="2">
    <source>
        <dbReference type="Proteomes" id="UP000004810"/>
    </source>
</evidence>
<dbReference type="EMBL" id="ADBV01021276">
    <property type="protein sequence ID" value="EJW70589.1"/>
    <property type="molecule type" value="Genomic_DNA"/>
</dbReference>
<reference evidence="2" key="1">
    <citation type="submission" date="2012-08" db="EMBL/GenBank/DDBJ databases">
        <title>The Genome Sequence of Wuchereria bancrofti.</title>
        <authorList>
            <person name="Nutman T.B."/>
            <person name="Fink D.L."/>
            <person name="Russ C."/>
            <person name="Young S."/>
            <person name="Zeng Q."/>
            <person name="Koehrsen M."/>
            <person name="Alvarado L."/>
            <person name="Berlin A."/>
            <person name="Chapman S.B."/>
            <person name="Chen Z."/>
            <person name="Freedman E."/>
            <person name="Gellesch M."/>
            <person name="Goldberg J."/>
            <person name="Griggs A."/>
            <person name="Gujja S."/>
            <person name="Heilman E.R."/>
            <person name="Heiman D."/>
            <person name="Hepburn T."/>
            <person name="Howarth C."/>
            <person name="Jen D."/>
            <person name="Larson L."/>
            <person name="Lewis B."/>
            <person name="Mehta T."/>
            <person name="Park D."/>
            <person name="Pearson M."/>
            <person name="Roberts A."/>
            <person name="Saif S."/>
            <person name="Shea T."/>
            <person name="Shenoy N."/>
            <person name="Sisk P."/>
            <person name="Stolte C."/>
            <person name="Sykes S."/>
            <person name="Walk T."/>
            <person name="White J."/>
            <person name="Yandava C."/>
            <person name="Haas B."/>
            <person name="Henn M.R."/>
            <person name="Nusbaum C."/>
            <person name="Birren B."/>
        </authorList>
    </citation>
    <scope>NUCLEOTIDE SEQUENCE [LARGE SCALE GENOMIC DNA]</scope>
    <source>
        <strain evidence="2">NA</strain>
    </source>
</reference>
<name>J9E5H9_WUCBA</name>
<accession>J9E5H9</accession>
<sequence length="130" mass="15461">MFINPHFQSYYREIRALWNSYNDAVENDFEFVFIRIISFLHWANANIYSLTDLGLLDVEKLMLCYNCCWSETSTARKRFDAFMRQILFDMKDLLALRSWCGILREKTVFEVAMTRADYLTVLDLGTMVPK</sequence>
<protein>
    <submittedName>
        <fullName evidence="1">Uncharacterized protein</fullName>
    </submittedName>
</protein>